<keyword evidence="3" id="KW-1185">Reference proteome</keyword>
<evidence type="ECO:0000313" key="3">
    <source>
        <dbReference type="Proteomes" id="UP000434209"/>
    </source>
</evidence>
<proteinExistence type="predicted"/>
<dbReference type="Gene3D" id="2.60.40.420">
    <property type="entry name" value="Cupredoxins - blue copper proteins"/>
    <property type="match status" value="1"/>
</dbReference>
<reference evidence="2 3" key="1">
    <citation type="submission" date="2019-12" db="EMBL/GenBank/DDBJ databases">
        <title>Paraburkholderia acidiphila 7Q-K02 sp. nov and Paraburkholderia acidisoli DHF22 sp. nov., two strains isolated from forest soil.</title>
        <authorList>
            <person name="Gao Z."/>
            <person name="Qiu L."/>
        </authorList>
    </citation>
    <scope>NUCLEOTIDE SEQUENCE [LARGE SCALE GENOMIC DNA]</scope>
    <source>
        <strain evidence="2 3">7Q-K02</strain>
    </source>
</reference>
<dbReference type="OrthoDB" id="4869720at2"/>
<dbReference type="InterPro" id="IPR008972">
    <property type="entry name" value="Cupredoxin"/>
</dbReference>
<dbReference type="SUPFAM" id="SSF49503">
    <property type="entry name" value="Cupredoxins"/>
    <property type="match status" value="1"/>
</dbReference>
<dbReference type="KEGG" id="pacp:FAZ97_26420"/>
<sequence length="230" mass="24227">MNSLDSRYLRVGDTFAHRFTTPGAHRYALGAPRALSAPGHHAEFAISVAQEAGTAPSTHYVTVVFANGEFAAEPAELAIKRNDVVMWSTQSASTAGFSVQGGEGHARFDSACLPANSMYSHAFGSVGVFEWSSIADPKLCGTVTVQPHPPCRTHAEQEAFMGSLAQPTLVMIDGLKAHPKRVSITLGQTVFFAVRSGGDVAIVDSVLQGVDWAALNPQPLPPKEGGAVAE</sequence>
<gene>
    <name evidence="2" type="ORF">FAZ97_26420</name>
</gene>
<comment type="subcellular location">
    <subcellularLocation>
        <location evidence="1">Periplasm</location>
    </subcellularLocation>
</comment>
<organism evidence="2 3">
    <name type="scientific">Paraburkholderia acidiphila</name>
    <dbReference type="NCBI Taxonomy" id="2571747"/>
    <lineage>
        <taxon>Bacteria</taxon>
        <taxon>Pseudomonadati</taxon>
        <taxon>Pseudomonadota</taxon>
        <taxon>Betaproteobacteria</taxon>
        <taxon>Burkholderiales</taxon>
        <taxon>Burkholderiaceae</taxon>
        <taxon>Paraburkholderia</taxon>
    </lineage>
</organism>
<dbReference type="GO" id="GO:0042597">
    <property type="term" value="C:periplasmic space"/>
    <property type="evidence" value="ECO:0007669"/>
    <property type="project" value="UniProtKB-SubCell"/>
</dbReference>
<dbReference type="EMBL" id="CP046911">
    <property type="protein sequence ID" value="QGZ58523.1"/>
    <property type="molecule type" value="Genomic_DNA"/>
</dbReference>
<accession>A0A7Z2JC49</accession>
<dbReference type="RefSeq" id="WP_158761457.1">
    <property type="nucleotide sequence ID" value="NZ_CP046911.1"/>
</dbReference>
<evidence type="ECO:0000313" key="2">
    <source>
        <dbReference type="EMBL" id="QGZ58523.1"/>
    </source>
</evidence>
<protein>
    <submittedName>
        <fullName evidence="2">Uncharacterized protein</fullName>
    </submittedName>
</protein>
<name>A0A7Z2JC49_9BURK</name>
<dbReference type="AlphaFoldDB" id="A0A7Z2JC49"/>
<evidence type="ECO:0000256" key="1">
    <source>
        <dbReference type="ARBA" id="ARBA00004418"/>
    </source>
</evidence>
<dbReference type="Proteomes" id="UP000434209">
    <property type="component" value="Chromosome 3"/>
</dbReference>